<proteinExistence type="predicted"/>
<evidence type="ECO:0000256" key="1">
    <source>
        <dbReference type="ARBA" id="ARBA00022723"/>
    </source>
</evidence>
<accession>A0A4P7NHY1</accession>
<evidence type="ECO:0000256" key="4">
    <source>
        <dbReference type="ARBA" id="ARBA00023125"/>
    </source>
</evidence>
<evidence type="ECO:0000256" key="5">
    <source>
        <dbReference type="ARBA" id="ARBA00023163"/>
    </source>
</evidence>
<keyword evidence="3" id="KW-0805">Transcription regulation</keyword>
<evidence type="ECO:0000256" key="3">
    <source>
        <dbReference type="ARBA" id="ARBA00023015"/>
    </source>
</evidence>
<dbReference type="Pfam" id="PF00172">
    <property type="entry name" value="Zn_clus"/>
    <property type="match status" value="1"/>
</dbReference>
<dbReference type="SUPFAM" id="SSF57701">
    <property type="entry name" value="Zn2/Cys6 DNA-binding domain"/>
    <property type="match status" value="1"/>
</dbReference>
<dbReference type="EMBL" id="CP034207">
    <property type="protein sequence ID" value="QBZ61612.1"/>
    <property type="molecule type" value="Genomic_DNA"/>
</dbReference>
<evidence type="ECO:0000313" key="8">
    <source>
        <dbReference type="EMBL" id="QBZ61612.1"/>
    </source>
</evidence>
<evidence type="ECO:0000313" key="9">
    <source>
        <dbReference type="Proteomes" id="UP000294847"/>
    </source>
</evidence>
<dbReference type="PROSITE" id="PS00463">
    <property type="entry name" value="ZN2_CY6_FUNGAL_1"/>
    <property type="match status" value="1"/>
</dbReference>
<dbReference type="GO" id="GO:0000981">
    <property type="term" value="F:DNA-binding transcription factor activity, RNA polymerase II-specific"/>
    <property type="evidence" value="ECO:0007669"/>
    <property type="project" value="InterPro"/>
</dbReference>
<gene>
    <name evidence="8" type="ORF">PoMZ_08565</name>
</gene>
<organism evidence="8 9">
    <name type="scientific">Pyricularia oryzae</name>
    <name type="common">Rice blast fungus</name>
    <name type="synonym">Magnaporthe oryzae</name>
    <dbReference type="NCBI Taxonomy" id="318829"/>
    <lineage>
        <taxon>Eukaryota</taxon>
        <taxon>Fungi</taxon>
        <taxon>Dikarya</taxon>
        <taxon>Ascomycota</taxon>
        <taxon>Pezizomycotina</taxon>
        <taxon>Sordariomycetes</taxon>
        <taxon>Sordariomycetidae</taxon>
        <taxon>Magnaporthales</taxon>
        <taxon>Pyriculariaceae</taxon>
        <taxon>Pyricularia</taxon>
    </lineage>
</organism>
<name>A0A4P7NHY1_PYROR</name>
<keyword evidence="6" id="KW-0539">Nucleus</keyword>
<keyword evidence="5" id="KW-0804">Transcription</keyword>
<keyword evidence="4" id="KW-0238">DNA-binding</keyword>
<evidence type="ECO:0000256" key="6">
    <source>
        <dbReference type="ARBA" id="ARBA00023242"/>
    </source>
</evidence>
<dbReference type="GO" id="GO:0008270">
    <property type="term" value="F:zinc ion binding"/>
    <property type="evidence" value="ECO:0007669"/>
    <property type="project" value="InterPro"/>
</dbReference>
<dbReference type="InterPro" id="IPR036864">
    <property type="entry name" value="Zn2-C6_fun-type_DNA-bd_sf"/>
</dbReference>
<keyword evidence="1" id="KW-0479">Metal-binding</keyword>
<feature type="region of interest" description="Disordered" evidence="7">
    <location>
        <begin position="1"/>
        <end position="28"/>
    </location>
</feature>
<dbReference type="InterPro" id="IPR001138">
    <property type="entry name" value="Zn2Cys6_DnaBD"/>
</dbReference>
<keyword evidence="2" id="KW-0862">Zinc</keyword>
<dbReference type="InterPro" id="IPR052360">
    <property type="entry name" value="Transcr_Regulatory_Proteins"/>
</dbReference>
<dbReference type="PROSITE" id="PS50048">
    <property type="entry name" value="ZN2_CY6_FUNGAL_2"/>
    <property type="match status" value="1"/>
</dbReference>
<evidence type="ECO:0000256" key="7">
    <source>
        <dbReference type="SAM" id="MobiDB-lite"/>
    </source>
</evidence>
<sequence>MQHNHTNKQQPVPKFTRPGAKGRTKSRNGCLTCKQRRKKCDEARPTCGGCAVERWECEYPAAKTTAKRPWKFKFQIGSGGSATMVRPALLPDLTHEEVVMFSFYARDRMGSMDVIFNSSGVDDFIIKMSTSEPCVLQAVLAASYALRDSFWPAADHADRARDLAGMLRHYNLAIRELLALFAKDEEENRQTLVRRTRPDRVSAIVCASFVLATVDYVSAHLSSAVIGEQVSAGSMRTMSHCKAMFHMLKNSRPISLIDDGGRGAWDRKSHFDDDIAKMAAVVSTLLMQTSLYDEEVERFKAQAYQDGLVASHGSGNDPGLLIFPYAGQLGRSCWGVTSTNITHW</sequence>
<dbReference type="Proteomes" id="UP000294847">
    <property type="component" value="Chromosome 4"/>
</dbReference>
<dbReference type="GO" id="GO:0003677">
    <property type="term" value="F:DNA binding"/>
    <property type="evidence" value="ECO:0007669"/>
    <property type="project" value="UniProtKB-KW"/>
</dbReference>
<feature type="compositionally biased region" description="Polar residues" evidence="7">
    <location>
        <begin position="1"/>
        <end position="10"/>
    </location>
</feature>
<dbReference type="PANTHER" id="PTHR36206">
    <property type="entry name" value="ASPERCRYPTIN BIOSYNTHESIS CLUSTER-SPECIFIC TRANSCRIPTION REGULATOR ATNN-RELATED"/>
    <property type="match status" value="1"/>
</dbReference>
<reference evidence="8 9" key="1">
    <citation type="journal article" date="2019" name="Mol. Biol. Evol.">
        <title>Blast fungal genomes show frequent chromosomal changes, gene gains and losses, and effector gene turnover.</title>
        <authorList>
            <person name="Gomez Luciano L.B."/>
            <person name="Jason Tsai I."/>
            <person name="Chuma I."/>
            <person name="Tosa Y."/>
            <person name="Chen Y.H."/>
            <person name="Li J.Y."/>
            <person name="Li M.Y."/>
            <person name="Jade Lu M.Y."/>
            <person name="Nakayashiki H."/>
            <person name="Li W.H."/>
        </authorList>
    </citation>
    <scope>NUCLEOTIDE SEQUENCE [LARGE SCALE GENOMIC DNA]</scope>
    <source>
        <strain evidence="8">MZ5-1-6</strain>
    </source>
</reference>
<dbReference type="CDD" id="cd00067">
    <property type="entry name" value="GAL4"/>
    <property type="match status" value="1"/>
</dbReference>
<dbReference type="Gene3D" id="4.10.240.10">
    <property type="entry name" value="Zn(2)-C6 fungal-type DNA-binding domain"/>
    <property type="match status" value="1"/>
</dbReference>
<dbReference type="AlphaFoldDB" id="A0A4P7NHY1"/>
<dbReference type="PANTHER" id="PTHR36206:SF16">
    <property type="entry name" value="TRANSCRIPTION FACTOR DOMAIN-CONTAINING PROTEIN-RELATED"/>
    <property type="match status" value="1"/>
</dbReference>
<dbReference type="SMART" id="SM00066">
    <property type="entry name" value="GAL4"/>
    <property type="match status" value="1"/>
</dbReference>
<evidence type="ECO:0000256" key="2">
    <source>
        <dbReference type="ARBA" id="ARBA00022833"/>
    </source>
</evidence>
<protein>
    <submittedName>
        <fullName evidence="8">Uncharacterized protein</fullName>
    </submittedName>
</protein>